<organism evidence="2 3">
    <name type="scientific">Candidatus Roizmanbacteria bacterium CG_4_10_14_0_8_um_filter_39_9</name>
    <dbReference type="NCBI Taxonomy" id="1974829"/>
    <lineage>
        <taxon>Bacteria</taxon>
        <taxon>Candidatus Roizmaniibacteriota</taxon>
    </lineage>
</organism>
<feature type="domain" description="N-acetyltransferase" evidence="1">
    <location>
        <begin position="307"/>
        <end position="462"/>
    </location>
</feature>
<dbReference type="GO" id="GO:0016747">
    <property type="term" value="F:acyltransferase activity, transferring groups other than amino-acyl groups"/>
    <property type="evidence" value="ECO:0007669"/>
    <property type="project" value="InterPro"/>
</dbReference>
<sequence>MKKIMEPQLKPAELAGSNKQYGYINGRPGGNDTSLILGIVRDPLERKRINAEIMSLYGPESPSPIEQVGFVNFAPDNYELMMAGGEFCGNATRYAAYLALKGKPGQIQIKVSGVEKSLIAGVAENGESYAQMPIYSDPERVQTDLAYPENSTVYMEGITQYVDWNTTQIEGRNEEEIKAIGMDIIRRNGLDEGPAAGVMFAKKTKKGIEIVPVVYVKEIDTVFLETACGSGTTAVGMALAKKTGKSVVEEPIIQPSGQPIKVSVNYDGKEFKYAQIQGPVEILNTGVLIQTNSGPIAVERAITKEQVNVYLANGELLNAYNAVFGGSLYDEVFSYEEVMSDFMEYQQDGTLFFARSKDELVGFGASLPLSKRDEIAKIAVGFGIPFKSTQYMADLGVLEPWRKKGVGKALINERLMSFPKGTTVLMRTSEKNDESQRLYKELGFTQVKGMEQMVEQMRTSGKPEIDRRIFFTKVI</sequence>
<name>A0A2M7QDP2_9BACT</name>
<evidence type="ECO:0000313" key="3">
    <source>
        <dbReference type="Proteomes" id="UP000230108"/>
    </source>
</evidence>
<dbReference type="InterPro" id="IPR000182">
    <property type="entry name" value="GNAT_dom"/>
</dbReference>
<proteinExistence type="predicted"/>
<protein>
    <recommendedName>
        <fullName evidence="1">N-acetyltransferase domain-containing protein</fullName>
    </recommendedName>
</protein>
<evidence type="ECO:0000313" key="2">
    <source>
        <dbReference type="EMBL" id="PIY68978.1"/>
    </source>
</evidence>
<dbReference type="Pfam" id="PF26317">
    <property type="entry name" value="CntK_N"/>
    <property type="match status" value="1"/>
</dbReference>
<evidence type="ECO:0000259" key="1">
    <source>
        <dbReference type="PROSITE" id="PS51186"/>
    </source>
</evidence>
<dbReference type="Pfam" id="PF00583">
    <property type="entry name" value="Acetyltransf_1"/>
    <property type="match status" value="1"/>
</dbReference>
<dbReference type="PROSITE" id="PS51186">
    <property type="entry name" value="GNAT"/>
    <property type="match status" value="1"/>
</dbReference>
<gene>
    <name evidence="2" type="ORF">COY90_03080</name>
</gene>
<comment type="caution">
    <text evidence="2">The sequence shown here is derived from an EMBL/GenBank/DDBJ whole genome shotgun (WGS) entry which is preliminary data.</text>
</comment>
<dbReference type="AlphaFoldDB" id="A0A2M7QDP2"/>
<dbReference type="Gene3D" id="3.40.630.30">
    <property type="match status" value="1"/>
</dbReference>
<dbReference type="Proteomes" id="UP000230108">
    <property type="component" value="Unassembled WGS sequence"/>
</dbReference>
<dbReference type="CDD" id="cd04301">
    <property type="entry name" value="NAT_SF"/>
    <property type="match status" value="1"/>
</dbReference>
<dbReference type="InterPro" id="IPR016181">
    <property type="entry name" value="Acyl_CoA_acyltransferase"/>
</dbReference>
<dbReference type="InterPro" id="IPR058944">
    <property type="entry name" value="CntK-like"/>
</dbReference>
<reference evidence="3" key="1">
    <citation type="submission" date="2017-09" db="EMBL/GenBank/DDBJ databases">
        <title>Depth-based differentiation of microbial function through sediment-hosted aquifers and enrichment of novel symbionts in the deep terrestrial subsurface.</title>
        <authorList>
            <person name="Probst A.J."/>
            <person name="Ladd B."/>
            <person name="Jarett J.K."/>
            <person name="Geller-Mcgrath D.E."/>
            <person name="Sieber C.M.K."/>
            <person name="Emerson J.B."/>
            <person name="Anantharaman K."/>
            <person name="Thomas B.C."/>
            <person name="Malmstrom R."/>
            <person name="Stieglmeier M."/>
            <person name="Klingl A."/>
            <person name="Woyke T."/>
            <person name="Ryan C.M."/>
            <person name="Banfield J.F."/>
        </authorList>
    </citation>
    <scope>NUCLEOTIDE SEQUENCE [LARGE SCALE GENOMIC DNA]</scope>
</reference>
<dbReference type="SUPFAM" id="SSF55729">
    <property type="entry name" value="Acyl-CoA N-acyltransferases (Nat)"/>
    <property type="match status" value="1"/>
</dbReference>
<accession>A0A2M7QDP2</accession>
<dbReference type="EMBL" id="PFLF01000063">
    <property type="protein sequence ID" value="PIY68978.1"/>
    <property type="molecule type" value="Genomic_DNA"/>
</dbReference>